<dbReference type="EMBL" id="JARJLG010000070">
    <property type="protein sequence ID" value="KAJ7753632.1"/>
    <property type="molecule type" value="Genomic_DNA"/>
</dbReference>
<reference evidence="2" key="1">
    <citation type="submission" date="2023-03" db="EMBL/GenBank/DDBJ databases">
        <title>Massive genome expansion in bonnet fungi (Mycena s.s.) driven by repeated elements and novel gene families across ecological guilds.</title>
        <authorList>
            <consortium name="Lawrence Berkeley National Laboratory"/>
            <person name="Harder C.B."/>
            <person name="Miyauchi S."/>
            <person name="Viragh M."/>
            <person name="Kuo A."/>
            <person name="Thoen E."/>
            <person name="Andreopoulos B."/>
            <person name="Lu D."/>
            <person name="Skrede I."/>
            <person name="Drula E."/>
            <person name="Henrissat B."/>
            <person name="Morin E."/>
            <person name="Kohler A."/>
            <person name="Barry K."/>
            <person name="LaButti K."/>
            <person name="Morin E."/>
            <person name="Salamov A."/>
            <person name="Lipzen A."/>
            <person name="Mereny Z."/>
            <person name="Hegedus B."/>
            <person name="Baldrian P."/>
            <person name="Stursova M."/>
            <person name="Weitz H."/>
            <person name="Taylor A."/>
            <person name="Grigoriev I.V."/>
            <person name="Nagy L.G."/>
            <person name="Martin F."/>
            <person name="Kauserud H."/>
        </authorList>
    </citation>
    <scope>NUCLEOTIDE SEQUENCE</scope>
    <source>
        <strain evidence="2">CBHHK188m</strain>
    </source>
</reference>
<comment type="caution">
    <text evidence="2">The sequence shown here is derived from an EMBL/GenBank/DDBJ whole genome shotgun (WGS) entry which is preliminary data.</text>
</comment>
<protein>
    <submittedName>
        <fullName evidence="2">Uncharacterized protein</fullName>
    </submittedName>
</protein>
<name>A0AAD7IZ51_9AGAR</name>
<feature type="compositionally biased region" description="Low complexity" evidence="1">
    <location>
        <begin position="1"/>
        <end position="13"/>
    </location>
</feature>
<dbReference type="AlphaFoldDB" id="A0AAD7IZ51"/>
<keyword evidence="3" id="KW-1185">Reference proteome</keyword>
<feature type="region of interest" description="Disordered" evidence="1">
    <location>
        <begin position="1"/>
        <end position="31"/>
    </location>
</feature>
<accession>A0AAD7IZ51</accession>
<gene>
    <name evidence="2" type="ORF">DFH07DRAFT_1061424</name>
</gene>
<evidence type="ECO:0000313" key="3">
    <source>
        <dbReference type="Proteomes" id="UP001215280"/>
    </source>
</evidence>
<organism evidence="2 3">
    <name type="scientific">Mycena maculata</name>
    <dbReference type="NCBI Taxonomy" id="230809"/>
    <lineage>
        <taxon>Eukaryota</taxon>
        <taxon>Fungi</taxon>
        <taxon>Dikarya</taxon>
        <taxon>Basidiomycota</taxon>
        <taxon>Agaricomycotina</taxon>
        <taxon>Agaricomycetes</taxon>
        <taxon>Agaricomycetidae</taxon>
        <taxon>Agaricales</taxon>
        <taxon>Marasmiineae</taxon>
        <taxon>Mycenaceae</taxon>
        <taxon>Mycena</taxon>
    </lineage>
</organism>
<dbReference type="Proteomes" id="UP001215280">
    <property type="component" value="Unassembled WGS sequence"/>
</dbReference>
<evidence type="ECO:0000256" key="1">
    <source>
        <dbReference type="SAM" id="MobiDB-lite"/>
    </source>
</evidence>
<sequence length="131" mass="14728">MSSTRTTRAYARSPSRRRTPAPAPRRFPDEDTLASIPRSITAISGTPARGALDFEAFTGQLAIGTLPHLRALTWSLYPAGLTPLEELERTCARRGIDLRTPPGEVYDDNKVEIELWRKYIRDIRRAFTDGN</sequence>
<proteinExistence type="predicted"/>
<evidence type="ECO:0000313" key="2">
    <source>
        <dbReference type="EMBL" id="KAJ7753632.1"/>
    </source>
</evidence>